<dbReference type="Proteomes" id="UP000012159">
    <property type="component" value="Unassembled WGS sequence"/>
</dbReference>
<protein>
    <submittedName>
        <fullName evidence="1">Uncharacterized protein</fullName>
    </submittedName>
</protein>
<dbReference type="EMBL" id="AKWF02000033">
    <property type="protein sequence ID" value="EMO63997.1"/>
    <property type="molecule type" value="Genomic_DNA"/>
</dbReference>
<dbReference type="STRING" id="1192866.LEP1GSC133_1061"/>
<evidence type="ECO:0000313" key="1">
    <source>
        <dbReference type="EMBL" id="EMO63997.1"/>
    </source>
</evidence>
<accession>M6W2R3</accession>
<sequence length="56" mass="6792">MFQGKNLEILKPKINQLLKFVRKVKKQSCDRYNPRNYSHPFEFKRGNGKSSRFLFE</sequence>
<evidence type="ECO:0000313" key="2">
    <source>
        <dbReference type="Proteomes" id="UP000012159"/>
    </source>
</evidence>
<reference evidence="1 2" key="1">
    <citation type="submission" date="2013-01" db="EMBL/GenBank/DDBJ databases">
        <authorList>
            <person name="Harkins D.M."/>
            <person name="Durkin A.S."/>
            <person name="Brinkac L.M."/>
            <person name="Haft D.H."/>
            <person name="Selengut J.D."/>
            <person name="Sanka R."/>
            <person name="DePew J."/>
            <person name="Purushe J."/>
            <person name="Picardeau M."/>
            <person name="Werts C."/>
            <person name="Goarant C."/>
            <person name="Vinetz J.M."/>
            <person name="Sutton G.G."/>
            <person name="Nierman W.C."/>
            <person name="Fouts D.E."/>
        </authorList>
    </citation>
    <scope>NUCLEOTIDE SEQUENCE [LARGE SCALE GENOMIC DNA]</scope>
    <source>
        <strain evidence="1 2">200901868</strain>
    </source>
</reference>
<name>M6W2R3_LEPBO</name>
<dbReference type="AlphaFoldDB" id="M6W2R3"/>
<organism evidence="1 2">
    <name type="scientific">Leptospira borgpetersenii serovar Pomona str. 200901868</name>
    <dbReference type="NCBI Taxonomy" id="1192866"/>
    <lineage>
        <taxon>Bacteria</taxon>
        <taxon>Pseudomonadati</taxon>
        <taxon>Spirochaetota</taxon>
        <taxon>Spirochaetia</taxon>
        <taxon>Leptospirales</taxon>
        <taxon>Leptospiraceae</taxon>
        <taxon>Leptospira</taxon>
    </lineage>
</organism>
<proteinExistence type="predicted"/>
<gene>
    <name evidence="1" type="ORF">LEP1GSC133_1061</name>
</gene>
<comment type="caution">
    <text evidence="1">The sequence shown here is derived from an EMBL/GenBank/DDBJ whole genome shotgun (WGS) entry which is preliminary data.</text>
</comment>